<keyword evidence="5" id="KW-1185">Reference proteome</keyword>
<organism evidence="4 5">
    <name type="scientific">Actinokineospora globicatena</name>
    <dbReference type="NCBI Taxonomy" id="103729"/>
    <lineage>
        <taxon>Bacteria</taxon>
        <taxon>Bacillati</taxon>
        <taxon>Actinomycetota</taxon>
        <taxon>Actinomycetes</taxon>
        <taxon>Pseudonocardiales</taxon>
        <taxon>Pseudonocardiaceae</taxon>
        <taxon>Actinokineospora</taxon>
    </lineage>
</organism>
<evidence type="ECO:0000313" key="4">
    <source>
        <dbReference type="EMBL" id="GLW94044.1"/>
    </source>
</evidence>
<name>A0A9W6QT01_9PSEU</name>
<accession>A0A9W6QT01</accession>
<dbReference type="RefSeq" id="WP_285612462.1">
    <property type="nucleotide sequence ID" value="NZ_BSSD01000008.1"/>
</dbReference>
<feature type="domain" description="Probable ATP-binding protein BrxC winged helix-turn-helix" evidence="1">
    <location>
        <begin position="768"/>
        <end position="836"/>
    </location>
</feature>
<dbReference type="Pfam" id="PF25791">
    <property type="entry name" value="WHD_BREX_BrxC"/>
    <property type="match status" value="1"/>
</dbReference>
<dbReference type="InterPro" id="IPR058038">
    <property type="entry name" value="BREX_BrxC_wHTH"/>
</dbReference>
<dbReference type="Pfam" id="PF25792">
    <property type="entry name" value="BREX_BrxC_helical"/>
    <property type="match status" value="1"/>
</dbReference>
<reference evidence="4" key="1">
    <citation type="submission" date="2023-02" db="EMBL/GenBank/DDBJ databases">
        <title>Actinokineospora globicatena NBRC 15670.</title>
        <authorList>
            <person name="Ichikawa N."/>
            <person name="Sato H."/>
            <person name="Tonouchi N."/>
        </authorList>
    </citation>
    <scope>NUCLEOTIDE SEQUENCE</scope>
    <source>
        <strain evidence="4">NBRC 15670</strain>
    </source>
</reference>
<evidence type="ECO:0000259" key="2">
    <source>
        <dbReference type="Pfam" id="PF25792"/>
    </source>
</evidence>
<feature type="domain" description="Probable ATP-binding protein BrxC 4th six-stranded beta-sheet" evidence="3">
    <location>
        <begin position="554"/>
        <end position="723"/>
    </location>
</feature>
<dbReference type="InterPro" id="IPR047679">
    <property type="entry name" value="BREX_BrxC"/>
</dbReference>
<proteinExistence type="predicted"/>
<feature type="domain" description="Probable ATP-binding protein BrxC alpha-helical" evidence="2">
    <location>
        <begin position="859"/>
        <end position="975"/>
    </location>
</feature>
<sequence length="1159" mass="128470">MRLNEIFAKDIQRPIEGVIKADDAAHLGTEVDEYVLTNEAAKGLEILLEEYTSYTNANGVWISGFFGSGKSHMLKMLAHLLGDGEGQDLPRQSVSDSFRAKSPDAFLPGLLNKADRIPAKSLLFNIDQKATLISKDQTDALLKVFVKVLDESQGYYGNQGHVARFERDLDSRGQYETFKAAFERIAGIPWIQGREQSALEGPSIDRAFAEVNGSTADGIIKQYSASYSVSIEDFADEVKDWLDKQDDPTFRLNFFVDEVGQFIGSDTKLMLNLQTIAESLNTKCSGRAWVFVTSQEDMEKVIGDRTRRQGNDFSKIQARFKTRLKLTSADVEEVIRKRLLEKNDAGVAALSTIHDDQHANFKTLFDFVDGAKTYRNYADEAHFVGTYPFVSYQFPLFQAAIEGISDHNVFEGRNSSVGERSMLGVVQQVAKEIGNVEVGQLATFDNMFAGIRASLKSAAQRSIDVAERNLDNPLAIRLLKALFLVKYVESFQATPRNLTVLVYDRFGLDLPALSEQVKEALAVLETQTYIQRNGNTYEYLTNEEQVIEEEIKNVDIDASEISGRLFKILSGDVIKTNKIRYANNGQDFPFGFKLDDQAHGPQRELAVHFISPEYPYSPEEIRMHSAGKDELRVILEPDARLLADLRLLIRTEKYIKRKQSTSISVIEGQILQTKGAQNIDREKELIERAKVSVGKSTQVINAADVASNSQDALVRVTEGFQDLISRTYTQLKLLSGVTYSEQQVASAVKFDSGLFDAETASKLYTPAEEVLSFVLRKETLGEQVTMNTIVDSFTTKPYGWDLAAIEVLVAYLIGTSKATLTVDGNVLKRSEVAMALRNTQKHAHAVVSPQRTFDERKVAAFCKFYTDFFDEGSTPKDPLELAHHGADKLQAKRDELNAIITGSKYPFVAQLLTPIALLDEVVGKPDDWYLTDFNLGDDLLDTKESTIDPIQAFLSGGQKAIYDQAADLLATHSSNLGYLPSGSDATVRAALDDPNAFRGNKMAQLKQAADQLRARVDGVVTSNRADVVEAIERRKADIEGCGFYAKATPDAQERVLRRVDQTISDIRIQNQVAHIRETGSSFEETVYPSLLDQLAAAQQGNGDCDGGAPPPPKQTVSVKTISATGVSGVLETEEDVDRYLVAMRTALVQTLNDGKRISL</sequence>
<evidence type="ECO:0000259" key="1">
    <source>
        <dbReference type="Pfam" id="PF25791"/>
    </source>
</evidence>
<gene>
    <name evidence="4" type="ORF">Aglo03_48600</name>
</gene>
<protein>
    <recommendedName>
        <fullName evidence="6">BREX system P-loop protein BrxC</fullName>
    </recommendedName>
</protein>
<dbReference type="EMBL" id="BSSD01000008">
    <property type="protein sequence ID" value="GLW94044.1"/>
    <property type="molecule type" value="Genomic_DNA"/>
</dbReference>
<dbReference type="Pfam" id="PF25796">
    <property type="entry name" value="BREX_BrxC_4th"/>
    <property type="match status" value="1"/>
</dbReference>
<dbReference type="InterPro" id="IPR058037">
    <property type="entry name" value="BREX_BrxC_helical"/>
</dbReference>
<comment type="caution">
    <text evidence="4">The sequence shown here is derived from an EMBL/GenBank/DDBJ whole genome shotgun (WGS) entry which is preliminary data.</text>
</comment>
<dbReference type="AlphaFoldDB" id="A0A9W6QT01"/>
<evidence type="ECO:0008006" key="6">
    <source>
        <dbReference type="Google" id="ProtNLM"/>
    </source>
</evidence>
<dbReference type="InterPro" id="IPR058036">
    <property type="entry name" value="BREX_BrxC_4th"/>
</dbReference>
<dbReference type="InterPro" id="IPR027417">
    <property type="entry name" value="P-loop_NTPase"/>
</dbReference>
<dbReference type="SUPFAM" id="SSF52540">
    <property type="entry name" value="P-loop containing nucleoside triphosphate hydrolases"/>
    <property type="match status" value="1"/>
</dbReference>
<evidence type="ECO:0000259" key="3">
    <source>
        <dbReference type="Pfam" id="PF25796"/>
    </source>
</evidence>
<dbReference type="NCBIfam" id="NF033441">
    <property type="entry name" value="BREX_BrxC"/>
    <property type="match status" value="1"/>
</dbReference>
<dbReference type="Proteomes" id="UP001165042">
    <property type="component" value="Unassembled WGS sequence"/>
</dbReference>
<evidence type="ECO:0000313" key="5">
    <source>
        <dbReference type="Proteomes" id="UP001165042"/>
    </source>
</evidence>